<evidence type="ECO:0000313" key="3">
    <source>
        <dbReference type="EMBL" id="MDQ0314353.1"/>
    </source>
</evidence>
<dbReference type="Proteomes" id="UP001229244">
    <property type="component" value="Unassembled WGS sequence"/>
</dbReference>
<protein>
    <submittedName>
        <fullName evidence="3">Phosphoglycerate mutase</fullName>
        <ecNumber evidence="3">5.4.2.12</ecNumber>
    </submittedName>
</protein>
<dbReference type="EC" id="5.4.2.12" evidence="3"/>
<keyword evidence="3" id="KW-0413">Isomerase</keyword>
<dbReference type="PANTHER" id="PTHR48100:SF59">
    <property type="entry name" value="ADENOSYLCOBALAMIN_ALPHA-RIBAZOLE PHOSPHATASE"/>
    <property type="match status" value="1"/>
</dbReference>
<feature type="active site" description="Tele-phosphohistidine intermediate" evidence="1">
    <location>
        <position position="19"/>
    </location>
</feature>
<dbReference type="PANTHER" id="PTHR48100">
    <property type="entry name" value="BROAD-SPECIFICITY PHOSPHATASE YOR283W-RELATED"/>
    <property type="match status" value="1"/>
</dbReference>
<feature type="binding site" evidence="2">
    <location>
        <begin position="18"/>
        <end position="25"/>
    </location>
    <ligand>
        <name>substrate</name>
    </ligand>
</feature>
<dbReference type="SUPFAM" id="SSF53254">
    <property type="entry name" value="Phosphoglycerate mutase-like"/>
    <property type="match status" value="1"/>
</dbReference>
<feature type="active site" description="Proton donor/acceptor" evidence="1">
    <location>
        <position position="103"/>
    </location>
</feature>
<sequence length="206" mass="22576">MSAPDTGLADGRILIHIRHGETDWNAEARLQGESDVPINARGRDQARRNGARLAEVLPLLERTADGLDWLASPLSRARETMEIVRSEMGLDPAGYRTEDSVRELAFGKWRGHTIKELKAVDPEAVRARRNDKWGFVPPGGESYADLTVRVGAWLSGLERDSVVVAHGGVYRVLHHLIVGTPPAEAPGLHAPQDRIAVFRAGAVDLF</sequence>
<dbReference type="InterPro" id="IPR050275">
    <property type="entry name" value="PGM_Phosphatase"/>
</dbReference>
<evidence type="ECO:0000256" key="1">
    <source>
        <dbReference type="PIRSR" id="PIRSR613078-1"/>
    </source>
</evidence>
<proteinExistence type="predicted"/>
<dbReference type="Gene3D" id="3.40.50.1240">
    <property type="entry name" value="Phosphoglycerate mutase-like"/>
    <property type="match status" value="1"/>
</dbReference>
<dbReference type="SMART" id="SM00855">
    <property type="entry name" value="PGAM"/>
    <property type="match status" value="1"/>
</dbReference>
<dbReference type="RefSeq" id="WP_306884125.1">
    <property type="nucleotide sequence ID" value="NZ_JAUSUL010000001.1"/>
</dbReference>
<dbReference type="PIRSF" id="PIRSF000709">
    <property type="entry name" value="6PFK_2-Ptase"/>
    <property type="match status" value="1"/>
</dbReference>
<accession>A0AAE4ARQ9</accession>
<dbReference type="GO" id="GO:0016791">
    <property type="term" value="F:phosphatase activity"/>
    <property type="evidence" value="ECO:0007669"/>
    <property type="project" value="TreeGrafter"/>
</dbReference>
<keyword evidence="4" id="KW-1185">Reference proteome</keyword>
<name>A0AAE4ARQ9_9HYPH</name>
<dbReference type="CDD" id="cd07067">
    <property type="entry name" value="HP_PGM_like"/>
    <property type="match status" value="1"/>
</dbReference>
<reference evidence="3" key="1">
    <citation type="submission" date="2023-07" db="EMBL/GenBank/DDBJ databases">
        <title>Genomic Encyclopedia of Type Strains, Phase IV (KMG-IV): sequencing the most valuable type-strain genomes for metagenomic binning, comparative biology and taxonomic classification.</title>
        <authorList>
            <person name="Goeker M."/>
        </authorList>
    </citation>
    <scope>NUCLEOTIDE SEQUENCE</scope>
    <source>
        <strain evidence="3">DSM 21202</strain>
    </source>
</reference>
<dbReference type="AlphaFoldDB" id="A0AAE4ARQ9"/>
<organism evidence="3 4">
    <name type="scientific">Amorphus orientalis</name>
    <dbReference type="NCBI Taxonomy" id="649198"/>
    <lineage>
        <taxon>Bacteria</taxon>
        <taxon>Pseudomonadati</taxon>
        <taxon>Pseudomonadota</taxon>
        <taxon>Alphaproteobacteria</taxon>
        <taxon>Hyphomicrobiales</taxon>
        <taxon>Amorphaceae</taxon>
        <taxon>Amorphus</taxon>
    </lineage>
</organism>
<feature type="binding site" evidence="2">
    <location>
        <position position="76"/>
    </location>
    <ligand>
        <name>substrate</name>
    </ligand>
</feature>
<gene>
    <name evidence="3" type="ORF">J2S73_000790</name>
</gene>
<dbReference type="EMBL" id="JAUSUL010000001">
    <property type="protein sequence ID" value="MDQ0314353.1"/>
    <property type="molecule type" value="Genomic_DNA"/>
</dbReference>
<dbReference type="InterPro" id="IPR013078">
    <property type="entry name" value="His_Pase_superF_clade-1"/>
</dbReference>
<evidence type="ECO:0000256" key="2">
    <source>
        <dbReference type="PIRSR" id="PIRSR613078-2"/>
    </source>
</evidence>
<evidence type="ECO:0000313" key="4">
    <source>
        <dbReference type="Proteomes" id="UP001229244"/>
    </source>
</evidence>
<dbReference type="InterPro" id="IPR029033">
    <property type="entry name" value="His_PPase_superfam"/>
</dbReference>
<dbReference type="Pfam" id="PF00300">
    <property type="entry name" value="His_Phos_1"/>
    <property type="match status" value="1"/>
</dbReference>
<comment type="caution">
    <text evidence="3">The sequence shown here is derived from an EMBL/GenBank/DDBJ whole genome shotgun (WGS) entry which is preliminary data.</text>
</comment>
<dbReference type="GO" id="GO:0005737">
    <property type="term" value="C:cytoplasm"/>
    <property type="evidence" value="ECO:0007669"/>
    <property type="project" value="TreeGrafter"/>
</dbReference>
<dbReference type="GO" id="GO:0004619">
    <property type="term" value="F:phosphoglycerate mutase activity"/>
    <property type="evidence" value="ECO:0007669"/>
    <property type="project" value="UniProtKB-EC"/>
</dbReference>